<accession>A0A0J1HHE3</accession>
<dbReference type="Pfam" id="PF13144">
    <property type="entry name" value="ChapFlgA"/>
    <property type="match status" value="1"/>
</dbReference>
<dbReference type="PROSITE" id="PS50844">
    <property type="entry name" value="AFP_LIKE"/>
    <property type="match status" value="1"/>
</dbReference>
<dbReference type="PANTHER" id="PTHR36307:SF1">
    <property type="entry name" value="FLAGELLA BASAL BODY P-RING FORMATION PROTEIN FLGA"/>
    <property type="match status" value="1"/>
</dbReference>
<keyword evidence="7" id="KW-1005">Bacterial flagellum biogenesis</keyword>
<name>A0A0J1HHE3_9GAMM</name>
<keyword evidence="10" id="KW-1185">Reference proteome</keyword>
<evidence type="ECO:0000256" key="4">
    <source>
        <dbReference type="ARBA" id="ARBA00022729"/>
    </source>
</evidence>
<evidence type="ECO:0000256" key="2">
    <source>
        <dbReference type="ARBA" id="ARBA00010474"/>
    </source>
</evidence>
<dbReference type="InterPro" id="IPR006190">
    <property type="entry name" value="SAF_AFP_Neu5Ac"/>
</dbReference>
<keyword evidence="9" id="KW-0966">Cell projection</keyword>
<proteinExistence type="inferred from homology"/>
<dbReference type="PATRIC" id="fig|320778.3.peg.814"/>
<comment type="caution">
    <text evidence="9">The sequence shown here is derived from an EMBL/GenBank/DDBJ whole genome shotgun (WGS) entry which is preliminary data.</text>
</comment>
<dbReference type="InterPro" id="IPR013974">
    <property type="entry name" value="SAF"/>
</dbReference>
<evidence type="ECO:0000313" key="10">
    <source>
        <dbReference type="Proteomes" id="UP000035909"/>
    </source>
</evidence>
<dbReference type="CDD" id="cd11614">
    <property type="entry name" value="SAF_CpaB_FlgA_like"/>
    <property type="match status" value="1"/>
</dbReference>
<keyword evidence="5 7" id="KW-0574">Periplasm</keyword>
<dbReference type="Proteomes" id="UP000035909">
    <property type="component" value="Unassembled WGS sequence"/>
</dbReference>
<dbReference type="GO" id="GO:0042597">
    <property type="term" value="C:periplasmic space"/>
    <property type="evidence" value="ECO:0007669"/>
    <property type="project" value="UniProtKB-SubCell"/>
</dbReference>
<evidence type="ECO:0000256" key="1">
    <source>
        <dbReference type="ARBA" id="ARBA00004418"/>
    </source>
</evidence>
<keyword evidence="9" id="KW-0282">Flagellum</keyword>
<dbReference type="Gene3D" id="2.30.30.760">
    <property type="match status" value="1"/>
</dbReference>
<evidence type="ECO:0000256" key="7">
    <source>
        <dbReference type="RuleBase" id="RU362063"/>
    </source>
</evidence>
<dbReference type="SUPFAM" id="SSF51269">
    <property type="entry name" value="AFP III-like domain"/>
    <property type="match status" value="1"/>
</dbReference>
<comment type="function">
    <text evidence="6 7">Involved in the assembly process of the P-ring formation. It may associate with FlgF on the rod constituting a structure essential for the P-ring assembly or may act as a modulator protein for the P-ring assembly.</text>
</comment>
<dbReference type="NCBIfam" id="TIGR03170">
    <property type="entry name" value="flgA_cterm"/>
    <property type="match status" value="1"/>
</dbReference>
<feature type="domain" description="AFP-like" evidence="8">
    <location>
        <begin position="115"/>
        <end position="174"/>
    </location>
</feature>
<gene>
    <name evidence="9" type="ORF">ABT57_03795</name>
</gene>
<evidence type="ECO:0000313" key="9">
    <source>
        <dbReference type="EMBL" id="KLV11028.1"/>
    </source>
</evidence>
<evidence type="ECO:0000259" key="8">
    <source>
        <dbReference type="PROSITE" id="PS50844"/>
    </source>
</evidence>
<dbReference type="InterPro" id="IPR017585">
    <property type="entry name" value="SAF_FlgA"/>
</dbReference>
<keyword evidence="9" id="KW-0969">Cilium</keyword>
<evidence type="ECO:0000256" key="6">
    <source>
        <dbReference type="ARBA" id="ARBA00025643"/>
    </source>
</evidence>
<reference evidence="9 10" key="1">
    <citation type="submission" date="2015-05" db="EMBL/GenBank/DDBJ databases">
        <title>Photobacterium galathea sp. nov.</title>
        <authorList>
            <person name="Machado H."/>
            <person name="Gram L."/>
        </authorList>
    </citation>
    <scope>NUCLEOTIDE SEQUENCE [LARGE SCALE GENOMIC DNA]</scope>
    <source>
        <strain evidence="9 10">DSM 22954</strain>
    </source>
</reference>
<dbReference type="InterPro" id="IPR041231">
    <property type="entry name" value="FlgA_N"/>
</dbReference>
<dbReference type="Gene3D" id="3.90.1210.10">
    <property type="entry name" value="Antifreeze-like/N-acetylneuraminic acid synthase C-terminal domain"/>
    <property type="match status" value="1"/>
</dbReference>
<keyword evidence="4" id="KW-0732">Signal</keyword>
<dbReference type="RefSeq" id="WP_047883866.1">
    <property type="nucleotide sequence ID" value="NZ_CP071325.1"/>
</dbReference>
<dbReference type="SMART" id="SM00858">
    <property type="entry name" value="SAF"/>
    <property type="match status" value="1"/>
</dbReference>
<dbReference type="STRING" id="320778.ABT57_03795"/>
<dbReference type="AlphaFoldDB" id="A0A0J1HHE3"/>
<dbReference type="Pfam" id="PF17656">
    <property type="entry name" value="ChapFlgA_N"/>
    <property type="match status" value="1"/>
</dbReference>
<sequence length="235" mass="25600">MTPKTLLRLLIFFIGLTSTFFSNFVLGSQQNILEQVQQTAEQFVTALIDPPDNGELHVQASPLDSRLRLSPCPTELEATVPGKQSLTGNVTVLVKCPAADWQVYVPVKTQLMLPRVVATKPLGRGMVITTDDLTIQMVDLRFQRGMIFERPAQIIGSKMKRNVKMGDTIQGNDICLVCRNDTVRINAGGSNLSIITEGVALSDGSLGEQVRVQNARSKKIINASVTAVGEVSVSY</sequence>
<evidence type="ECO:0000256" key="5">
    <source>
        <dbReference type="ARBA" id="ARBA00022764"/>
    </source>
</evidence>
<dbReference type="OrthoDB" id="5729023at2"/>
<evidence type="ECO:0000256" key="3">
    <source>
        <dbReference type="ARBA" id="ARBA00014754"/>
    </source>
</evidence>
<dbReference type="PANTHER" id="PTHR36307">
    <property type="entry name" value="FLAGELLA BASAL BODY P-RING FORMATION PROTEIN FLGA"/>
    <property type="match status" value="1"/>
</dbReference>
<comment type="similarity">
    <text evidence="2 7">Belongs to the FlgA family.</text>
</comment>
<comment type="subcellular location">
    <subcellularLocation>
        <location evidence="1 7">Periplasm</location>
    </subcellularLocation>
</comment>
<protein>
    <recommendedName>
        <fullName evidence="3 7">Flagella basal body P-ring formation protein FlgA</fullName>
    </recommendedName>
</protein>
<dbReference type="GO" id="GO:0044780">
    <property type="term" value="P:bacterial-type flagellum assembly"/>
    <property type="evidence" value="ECO:0007669"/>
    <property type="project" value="InterPro"/>
</dbReference>
<dbReference type="EMBL" id="LDOU01000004">
    <property type="protein sequence ID" value="KLV11028.1"/>
    <property type="molecule type" value="Genomic_DNA"/>
</dbReference>
<dbReference type="InterPro" id="IPR036732">
    <property type="entry name" value="AFP_Neu5c_C_sf"/>
</dbReference>
<organism evidence="9 10">
    <name type="scientific">Photobacterium ganghwense</name>
    <dbReference type="NCBI Taxonomy" id="320778"/>
    <lineage>
        <taxon>Bacteria</taxon>
        <taxon>Pseudomonadati</taxon>
        <taxon>Pseudomonadota</taxon>
        <taxon>Gammaproteobacteria</taxon>
        <taxon>Vibrionales</taxon>
        <taxon>Vibrionaceae</taxon>
        <taxon>Photobacterium</taxon>
    </lineage>
</organism>
<dbReference type="InterPro" id="IPR039246">
    <property type="entry name" value="Flagellar_FlgA"/>
</dbReference>